<comment type="caution">
    <text evidence="4">The sequence shown here is derived from an EMBL/GenBank/DDBJ whole genome shotgun (WGS) entry which is preliminary data.</text>
</comment>
<dbReference type="GO" id="GO:0032259">
    <property type="term" value="P:methylation"/>
    <property type="evidence" value="ECO:0007669"/>
    <property type="project" value="UniProtKB-KW"/>
</dbReference>
<evidence type="ECO:0000313" key="4">
    <source>
        <dbReference type="EMBL" id="TDY02765.1"/>
    </source>
</evidence>
<protein>
    <submittedName>
        <fullName evidence="4">Dimethylhistidine N-methyltransferase</fullName>
    </submittedName>
</protein>
<dbReference type="InterPro" id="IPR017804">
    <property type="entry name" value="MeTrfase_EgtD-like"/>
</dbReference>
<accession>A0A4V3H4D7</accession>
<evidence type="ECO:0000259" key="3">
    <source>
        <dbReference type="Pfam" id="PF10017"/>
    </source>
</evidence>
<keyword evidence="2 4" id="KW-0808">Transferase</keyword>
<dbReference type="NCBIfam" id="TIGR03438">
    <property type="entry name" value="egtD_ergothio"/>
    <property type="match status" value="1"/>
</dbReference>
<dbReference type="GO" id="GO:0008168">
    <property type="term" value="F:methyltransferase activity"/>
    <property type="evidence" value="ECO:0007669"/>
    <property type="project" value="UniProtKB-KW"/>
</dbReference>
<dbReference type="InterPro" id="IPR051128">
    <property type="entry name" value="EgtD_Methyltrsf_superfamily"/>
</dbReference>
<feature type="domain" description="Histidine-specific methyltransferase SAM-dependent" evidence="3">
    <location>
        <begin position="24"/>
        <end position="319"/>
    </location>
</feature>
<reference evidence="4 5" key="1">
    <citation type="submission" date="2019-03" db="EMBL/GenBank/DDBJ databases">
        <title>Genomic Encyclopedia of Type Strains, Phase IV (KMG-IV): sequencing the most valuable type-strain genomes for metagenomic binning, comparative biology and taxonomic classification.</title>
        <authorList>
            <person name="Goeker M."/>
        </authorList>
    </citation>
    <scope>NUCLEOTIDE SEQUENCE [LARGE SCALE GENOMIC DNA]</scope>
    <source>
        <strain evidence="4 5">DSM 16326</strain>
    </source>
</reference>
<organism evidence="4 5">
    <name type="scientific">Thiohalophilus thiocyanatoxydans</name>
    <dbReference type="NCBI Taxonomy" id="381308"/>
    <lineage>
        <taxon>Bacteria</taxon>
        <taxon>Pseudomonadati</taxon>
        <taxon>Pseudomonadota</taxon>
        <taxon>Gammaproteobacteria</taxon>
        <taxon>Thiohalomonadales</taxon>
        <taxon>Thiohalophilaceae</taxon>
        <taxon>Thiohalophilus</taxon>
    </lineage>
</organism>
<dbReference type="SUPFAM" id="SSF53335">
    <property type="entry name" value="S-adenosyl-L-methionine-dependent methyltransferases"/>
    <property type="match status" value="1"/>
</dbReference>
<sequence length="323" mass="36897">MSGIPQTRIRFYDEHPLMADFFGEVLSGLQQRPRCISPKFFYDERGSELFDAICRTEEYYPTRTEQQLLQTHAAEIAELIGEQCLLIEPGSGNSDKVRLLLDQLQPAAYLPMDISRDFLFQAAEQVANDYPWLDVYAACVDFTAPLNLPWCPDDGRRLIFFPGSSIGNFDPGQAEVFLRNLHNVAGDQGSLLIGVDMKKDPAILNAAYNDSEGVTAAFNLNLLHRIQRELNAELDPALFRHHAFYNEDQGRVEMHLISQRAQTLKIGDQQFHFDKDESIHTESSYKYTVEEFTDLAGRAGFTSRQVWTDPDQLFSLHYFDVRD</sequence>
<dbReference type="InterPro" id="IPR029063">
    <property type="entry name" value="SAM-dependent_MTases_sf"/>
</dbReference>
<dbReference type="InterPro" id="IPR019257">
    <property type="entry name" value="MeTrfase_dom"/>
</dbReference>
<dbReference type="Proteomes" id="UP000294914">
    <property type="component" value="Unassembled WGS sequence"/>
</dbReference>
<evidence type="ECO:0000313" key="5">
    <source>
        <dbReference type="Proteomes" id="UP000294914"/>
    </source>
</evidence>
<dbReference type="RefSeq" id="WP_243830721.1">
    <property type="nucleotide sequence ID" value="NZ_SOQX01000002.1"/>
</dbReference>
<dbReference type="Pfam" id="PF10017">
    <property type="entry name" value="Methyltransf_33"/>
    <property type="match status" value="1"/>
</dbReference>
<dbReference type="PANTHER" id="PTHR43397:SF1">
    <property type="entry name" value="ERGOTHIONEINE BIOSYNTHESIS PROTEIN 1"/>
    <property type="match status" value="1"/>
</dbReference>
<keyword evidence="1 4" id="KW-0489">Methyltransferase</keyword>
<keyword evidence="5" id="KW-1185">Reference proteome</keyword>
<evidence type="ECO:0000256" key="1">
    <source>
        <dbReference type="ARBA" id="ARBA00022603"/>
    </source>
</evidence>
<dbReference type="PANTHER" id="PTHR43397">
    <property type="entry name" value="ERGOTHIONEINE BIOSYNTHESIS PROTEIN 1"/>
    <property type="match status" value="1"/>
</dbReference>
<dbReference type="AlphaFoldDB" id="A0A4V3H4D7"/>
<dbReference type="InterPro" id="IPR035094">
    <property type="entry name" value="EgtD"/>
</dbReference>
<gene>
    <name evidence="4" type="ORF">EDC23_1146</name>
</gene>
<evidence type="ECO:0000256" key="2">
    <source>
        <dbReference type="ARBA" id="ARBA00022679"/>
    </source>
</evidence>
<dbReference type="Gene3D" id="3.40.50.150">
    <property type="entry name" value="Vaccinia Virus protein VP39"/>
    <property type="match status" value="1"/>
</dbReference>
<name>A0A4V3H4D7_9GAMM</name>
<proteinExistence type="predicted"/>
<dbReference type="EMBL" id="SOQX01000002">
    <property type="protein sequence ID" value="TDY02765.1"/>
    <property type="molecule type" value="Genomic_DNA"/>
</dbReference>
<dbReference type="PIRSF" id="PIRSF018005">
    <property type="entry name" value="UCP018005"/>
    <property type="match status" value="1"/>
</dbReference>